<dbReference type="EMBL" id="JABSTV010001245">
    <property type="protein sequence ID" value="KAH7984703.1"/>
    <property type="molecule type" value="Genomic_DNA"/>
</dbReference>
<protein>
    <recommendedName>
        <fullName evidence="2">C2H2-type domain-containing protein</fullName>
    </recommendedName>
</protein>
<proteinExistence type="predicted"/>
<feature type="region of interest" description="Disordered" evidence="1">
    <location>
        <begin position="274"/>
        <end position="299"/>
    </location>
</feature>
<keyword evidence="4" id="KW-1185">Reference proteome</keyword>
<name>A0A9D4YR02_RHISA</name>
<evidence type="ECO:0000259" key="2">
    <source>
        <dbReference type="PROSITE" id="PS00028"/>
    </source>
</evidence>
<dbReference type="PROSITE" id="PS00028">
    <property type="entry name" value="ZINC_FINGER_C2H2_1"/>
    <property type="match status" value="1"/>
</dbReference>
<reference evidence="3" key="1">
    <citation type="journal article" date="2020" name="Cell">
        <title>Large-Scale Comparative Analyses of Tick Genomes Elucidate Their Genetic Diversity and Vector Capacities.</title>
        <authorList>
            <consortium name="Tick Genome and Microbiome Consortium (TIGMIC)"/>
            <person name="Jia N."/>
            <person name="Wang J."/>
            <person name="Shi W."/>
            <person name="Du L."/>
            <person name="Sun Y."/>
            <person name="Zhan W."/>
            <person name="Jiang J.F."/>
            <person name="Wang Q."/>
            <person name="Zhang B."/>
            <person name="Ji P."/>
            <person name="Bell-Sakyi L."/>
            <person name="Cui X.M."/>
            <person name="Yuan T.T."/>
            <person name="Jiang B.G."/>
            <person name="Yang W.F."/>
            <person name="Lam T.T."/>
            <person name="Chang Q.C."/>
            <person name="Ding S.J."/>
            <person name="Wang X.J."/>
            <person name="Zhu J.G."/>
            <person name="Ruan X.D."/>
            <person name="Zhao L."/>
            <person name="Wei J.T."/>
            <person name="Ye R.Z."/>
            <person name="Que T.C."/>
            <person name="Du C.H."/>
            <person name="Zhou Y.H."/>
            <person name="Cheng J.X."/>
            <person name="Dai P.F."/>
            <person name="Guo W.B."/>
            <person name="Han X.H."/>
            <person name="Huang E.J."/>
            <person name="Li L.F."/>
            <person name="Wei W."/>
            <person name="Gao Y.C."/>
            <person name="Liu J.Z."/>
            <person name="Shao H.Z."/>
            <person name="Wang X."/>
            <person name="Wang C.C."/>
            <person name="Yang T.C."/>
            <person name="Huo Q.B."/>
            <person name="Li W."/>
            <person name="Chen H.Y."/>
            <person name="Chen S.E."/>
            <person name="Zhou L.G."/>
            <person name="Ni X.B."/>
            <person name="Tian J.H."/>
            <person name="Sheng Y."/>
            <person name="Liu T."/>
            <person name="Pan Y.S."/>
            <person name="Xia L.Y."/>
            <person name="Li J."/>
            <person name="Zhao F."/>
            <person name="Cao W.C."/>
        </authorList>
    </citation>
    <scope>NUCLEOTIDE SEQUENCE</scope>
    <source>
        <strain evidence="3">Rsan-2018</strain>
    </source>
</reference>
<evidence type="ECO:0000313" key="4">
    <source>
        <dbReference type="Proteomes" id="UP000821837"/>
    </source>
</evidence>
<accession>A0A9D4YR02</accession>
<feature type="compositionally biased region" description="Polar residues" evidence="1">
    <location>
        <begin position="14"/>
        <end position="27"/>
    </location>
</feature>
<evidence type="ECO:0000313" key="3">
    <source>
        <dbReference type="EMBL" id="KAH7984703.1"/>
    </source>
</evidence>
<reference evidence="3" key="2">
    <citation type="submission" date="2021-09" db="EMBL/GenBank/DDBJ databases">
        <authorList>
            <person name="Jia N."/>
            <person name="Wang J."/>
            <person name="Shi W."/>
            <person name="Du L."/>
            <person name="Sun Y."/>
            <person name="Zhan W."/>
            <person name="Jiang J."/>
            <person name="Wang Q."/>
            <person name="Zhang B."/>
            <person name="Ji P."/>
            <person name="Sakyi L.B."/>
            <person name="Cui X."/>
            <person name="Yuan T."/>
            <person name="Jiang B."/>
            <person name="Yang W."/>
            <person name="Lam T.T.-Y."/>
            <person name="Chang Q."/>
            <person name="Ding S."/>
            <person name="Wang X."/>
            <person name="Zhu J."/>
            <person name="Ruan X."/>
            <person name="Zhao L."/>
            <person name="Wei J."/>
            <person name="Que T."/>
            <person name="Du C."/>
            <person name="Cheng J."/>
            <person name="Dai P."/>
            <person name="Han X."/>
            <person name="Huang E."/>
            <person name="Gao Y."/>
            <person name="Liu J."/>
            <person name="Shao H."/>
            <person name="Ye R."/>
            <person name="Li L."/>
            <person name="Wei W."/>
            <person name="Wang X."/>
            <person name="Wang C."/>
            <person name="Huo Q."/>
            <person name="Li W."/>
            <person name="Guo W."/>
            <person name="Chen H."/>
            <person name="Chen S."/>
            <person name="Zhou L."/>
            <person name="Zhou L."/>
            <person name="Ni X."/>
            <person name="Tian J."/>
            <person name="Zhou Y."/>
            <person name="Sheng Y."/>
            <person name="Liu T."/>
            <person name="Pan Y."/>
            <person name="Xia L."/>
            <person name="Li J."/>
            <person name="Zhao F."/>
            <person name="Cao W."/>
        </authorList>
    </citation>
    <scope>NUCLEOTIDE SEQUENCE</scope>
    <source>
        <strain evidence="3">Rsan-2018</strain>
        <tissue evidence="3">Larvae</tissue>
    </source>
</reference>
<dbReference type="AlphaFoldDB" id="A0A9D4YR02"/>
<sequence>MEDLAPQLGGILVSDTSSDEPNPQSTLYSAGISVPVTLVVSGGLPDQADMEAHGNAMLSTLALQSDDGCGPATQFFLEQLADGQTRLKTADGHMLEVDIDPGTVGLVQGNSGVPVLLQVSPDGTLLQRDDVQIALAASGAVAENSTDSTEEQREEAGSSTPCEDSEEPMFQDGEPLPLQMYLQVGKETADENSTSMEDVVQTNTGTAVAIVTPDGDESDADELPAPTVVRRVERVERLEDFMDVVTTYHCKFCSFSCAWRSGLMSHFRSCHVAPSSSGSLEPVERPVSSRSTVKPASKSARAGNNAVAFALTTAVDSGAMEPAVTAQVEPPQPLTSTPANMQVSETTSELATDPVPSRTPMDASLVLESALASMVSAGSNEILTSGSSLLPRDDFVIADADANTDTTEVLDDEEIVQLVSVAQEESEDANDPDTVKASVPTPSQVMDAVDLLRRFAGAHEGAEDALISLASYENCVLTKCADENPKITSFFTRQ</sequence>
<gene>
    <name evidence="3" type="ORF">HPB52_023532</name>
</gene>
<feature type="region of interest" description="Disordered" evidence="1">
    <location>
        <begin position="139"/>
        <end position="173"/>
    </location>
</feature>
<dbReference type="Proteomes" id="UP000821837">
    <property type="component" value="Chromosome 1"/>
</dbReference>
<feature type="domain" description="C2H2-type" evidence="2">
    <location>
        <begin position="250"/>
        <end position="271"/>
    </location>
</feature>
<organism evidence="3 4">
    <name type="scientific">Rhipicephalus sanguineus</name>
    <name type="common">Brown dog tick</name>
    <name type="synonym">Ixodes sanguineus</name>
    <dbReference type="NCBI Taxonomy" id="34632"/>
    <lineage>
        <taxon>Eukaryota</taxon>
        <taxon>Metazoa</taxon>
        <taxon>Ecdysozoa</taxon>
        <taxon>Arthropoda</taxon>
        <taxon>Chelicerata</taxon>
        <taxon>Arachnida</taxon>
        <taxon>Acari</taxon>
        <taxon>Parasitiformes</taxon>
        <taxon>Ixodida</taxon>
        <taxon>Ixodoidea</taxon>
        <taxon>Ixodidae</taxon>
        <taxon>Rhipicephalinae</taxon>
        <taxon>Rhipicephalus</taxon>
        <taxon>Rhipicephalus</taxon>
    </lineage>
</organism>
<evidence type="ECO:0000256" key="1">
    <source>
        <dbReference type="SAM" id="MobiDB-lite"/>
    </source>
</evidence>
<feature type="region of interest" description="Disordered" evidence="1">
    <location>
        <begin position="1"/>
        <end position="27"/>
    </location>
</feature>
<dbReference type="InterPro" id="IPR013087">
    <property type="entry name" value="Znf_C2H2_type"/>
</dbReference>
<dbReference type="VEuPathDB" id="VectorBase:RSAN_033508"/>
<comment type="caution">
    <text evidence="3">The sequence shown here is derived from an EMBL/GenBank/DDBJ whole genome shotgun (WGS) entry which is preliminary data.</text>
</comment>